<feature type="non-terminal residue" evidence="1">
    <location>
        <position position="62"/>
    </location>
</feature>
<dbReference type="Proteomes" id="UP000541444">
    <property type="component" value="Unassembled WGS sequence"/>
</dbReference>
<name>A0A7J7NMR0_9MAGN</name>
<sequence>MPVIDFPLMTATVQPFKVYSRRPRAYPAPVRFASGNVSDITFSNINISTRYYDPSWWGRAEP</sequence>
<dbReference type="EMBL" id="JACGCM010000697">
    <property type="protein sequence ID" value="KAF6168310.1"/>
    <property type="molecule type" value="Genomic_DNA"/>
</dbReference>
<keyword evidence="2" id="KW-1185">Reference proteome</keyword>
<reference evidence="1 2" key="1">
    <citation type="journal article" date="2020" name="IScience">
        <title>Genome Sequencing of the Endangered Kingdonia uniflora (Circaeasteraceae, Ranunculales) Reveals Potential Mechanisms of Evolutionary Specialization.</title>
        <authorList>
            <person name="Sun Y."/>
            <person name="Deng T."/>
            <person name="Zhang A."/>
            <person name="Moore M.J."/>
            <person name="Landis J.B."/>
            <person name="Lin N."/>
            <person name="Zhang H."/>
            <person name="Zhang X."/>
            <person name="Huang J."/>
            <person name="Zhang X."/>
            <person name="Sun H."/>
            <person name="Wang H."/>
        </authorList>
    </citation>
    <scope>NUCLEOTIDE SEQUENCE [LARGE SCALE GENOMIC DNA]</scope>
    <source>
        <strain evidence="1">TB1705</strain>
        <tissue evidence="1">Leaf</tissue>
    </source>
</reference>
<protein>
    <submittedName>
        <fullName evidence="1">Uncharacterized protein</fullName>
    </submittedName>
</protein>
<accession>A0A7J7NMR0</accession>
<organism evidence="1 2">
    <name type="scientific">Kingdonia uniflora</name>
    <dbReference type="NCBI Taxonomy" id="39325"/>
    <lineage>
        <taxon>Eukaryota</taxon>
        <taxon>Viridiplantae</taxon>
        <taxon>Streptophyta</taxon>
        <taxon>Embryophyta</taxon>
        <taxon>Tracheophyta</taxon>
        <taxon>Spermatophyta</taxon>
        <taxon>Magnoliopsida</taxon>
        <taxon>Ranunculales</taxon>
        <taxon>Circaeasteraceae</taxon>
        <taxon>Kingdonia</taxon>
    </lineage>
</organism>
<evidence type="ECO:0000313" key="2">
    <source>
        <dbReference type="Proteomes" id="UP000541444"/>
    </source>
</evidence>
<proteinExistence type="predicted"/>
<dbReference type="OrthoDB" id="187139at2759"/>
<gene>
    <name evidence="1" type="ORF">GIB67_018150</name>
</gene>
<comment type="caution">
    <text evidence="1">The sequence shown here is derived from an EMBL/GenBank/DDBJ whole genome shotgun (WGS) entry which is preliminary data.</text>
</comment>
<dbReference type="AlphaFoldDB" id="A0A7J7NMR0"/>
<evidence type="ECO:0000313" key="1">
    <source>
        <dbReference type="EMBL" id="KAF6168310.1"/>
    </source>
</evidence>